<evidence type="ECO:0000313" key="1">
    <source>
        <dbReference type="EMBL" id="KAG8534621.1"/>
    </source>
</evidence>
<evidence type="ECO:0000313" key="2">
    <source>
        <dbReference type="Proteomes" id="UP000824782"/>
    </source>
</evidence>
<gene>
    <name evidence="1" type="ORF">GDO81_018994</name>
</gene>
<protein>
    <submittedName>
        <fullName evidence="1">Uncharacterized protein</fullName>
    </submittedName>
</protein>
<dbReference type="AlphaFoldDB" id="A0AAV6YKU4"/>
<dbReference type="Proteomes" id="UP000824782">
    <property type="component" value="Unassembled WGS sequence"/>
</dbReference>
<reference evidence="1" key="1">
    <citation type="thesis" date="2020" institute="ProQuest LLC" country="789 East Eisenhower Parkway, Ann Arbor, MI, USA">
        <title>Comparative Genomics and Chromosome Evolution.</title>
        <authorList>
            <person name="Mudd A.B."/>
        </authorList>
    </citation>
    <scope>NUCLEOTIDE SEQUENCE</scope>
    <source>
        <strain evidence="1">237g6f4</strain>
        <tissue evidence="1">Blood</tissue>
    </source>
</reference>
<accession>A0AAV6YKU4</accession>
<name>A0AAV6YKU4_ENGPU</name>
<proteinExistence type="predicted"/>
<keyword evidence="2" id="KW-1185">Reference proteome</keyword>
<organism evidence="1 2">
    <name type="scientific">Engystomops pustulosus</name>
    <name type="common">Tungara frog</name>
    <name type="synonym">Physalaemus pustulosus</name>
    <dbReference type="NCBI Taxonomy" id="76066"/>
    <lineage>
        <taxon>Eukaryota</taxon>
        <taxon>Metazoa</taxon>
        <taxon>Chordata</taxon>
        <taxon>Craniata</taxon>
        <taxon>Vertebrata</taxon>
        <taxon>Euteleostomi</taxon>
        <taxon>Amphibia</taxon>
        <taxon>Batrachia</taxon>
        <taxon>Anura</taxon>
        <taxon>Neobatrachia</taxon>
        <taxon>Hyloidea</taxon>
        <taxon>Leptodactylidae</taxon>
        <taxon>Leiuperinae</taxon>
        <taxon>Engystomops</taxon>
    </lineage>
</organism>
<sequence>MTSIRGVSRPRHIMADEADLGLLHPPVHVSGAVRQIISLFTFDKIHQVILSLPSSPRSKGLRGKAKKTNRSNLRDLVEKNLRKAKSLLKNVICASTLYLRDIKNLFAEPASRTSCGKKKRPLWMN</sequence>
<comment type="caution">
    <text evidence="1">The sequence shown here is derived from an EMBL/GenBank/DDBJ whole genome shotgun (WGS) entry which is preliminary data.</text>
</comment>
<dbReference type="EMBL" id="WNYA01097613">
    <property type="protein sequence ID" value="KAG8534621.1"/>
    <property type="molecule type" value="Genomic_DNA"/>
</dbReference>